<dbReference type="SFLD" id="SFLDG01064">
    <property type="entry name" value="F420__menaquinone_cofactor_bio"/>
    <property type="match status" value="1"/>
</dbReference>
<keyword evidence="7" id="KW-0408">Iron</keyword>
<feature type="domain" description="Radical SAM core" evidence="11">
    <location>
        <begin position="56"/>
        <end position="303"/>
    </location>
</feature>
<evidence type="ECO:0000256" key="4">
    <source>
        <dbReference type="ARBA" id="ARBA00022485"/>
    </source>
</evidence>
<comment type="cofactor">
    <cofactor evidence="1">
        <name>[4Fe-4S] cluster</name>
        <dbReference type="ChEBI" id="CHEBI:49883"/>
    </cofactor>
</comment>
<dbReference type="Proteomes" id="UP000199236">
    <property type="component" value="Unassembled WGS sequence"/>
</dbReference>
<evidence type="ECO:0000256" key="8">
    <source>
        <dbReference type="ARBA" id="ARBA00023014"/>
    </source>
</evidence>
<dbReference type="GO" id="GO:0016765">
    <property type="term" value="F:transferase activity, transferring alkyl or aryl (other than methyl) groups"/>
    <property type="evidence" value="ECO:0007669"/>
    <property type="project" value="InterPro"/>
</dbReference>
<dbReference type="NCBIfam" id="NF004884">
    <property type="entry name" value="PRK06245.1"/>
    <property type="match status" value="1"/>
</dbReference>
<dbReference type="SFLD" id="SFLDG01388">
    <property type="entry name" value="7_8-didemethyl-8-hydroxy-5-dea"/>
    <property type="match status" value="1"/>
</dbReference>
<evidence type="ECO:0000256" key="1">
    <source>
        <dbReference type="ARBA" id="ARBA00001966"/>
    </source>
</evidence>
<gene>
    <name evidence="12" type="ORF">SAMN04488056_101535</name>
</gene>
<dbReference type="EMBL" id="FOVR01000001">
    <property type="protein sequence ID" value="SFN63283.1"/>
    <property type="molecule type" value="Genomic_DNA"/>
</dbReference>
<dbReference type="AlphaFoldDB" id="A0A1I5ALG6"/>
<dbReference type="PANTHER" id="PTHR43076:SF15">
    <property type="entry name" value="7,8-DIDEMETHYL-8-HYDROXY-5-DEAZARIBOFLAVIN SYNTHASE"/>
    <property type="match status" value="1"/>
</dbReference>
<dbReference type="RefSeq" id="WP_175527888.1">
    <property type="nucleotide sequence ID" value="NZ_FOVR01000001.1"/>
</dbReference>
<dbReference type="InterPro" id="IPR058240">
    <property type="entry name" value="rSAM_sf"/>
</dbReference>
<evidence type="ECO:0000256" key="9">
    <source>
        <dbReference type="ARBA" id="ARBA00023239"/>
    </source>
</evidence>
<evidence type="ECO:0000259" key="11">
    <source>
        <dbReference type="PROSITE" id="PS51918"/>
    </source>
</evidence>
<dbReference type="InterPro" id="IPR007197">
    <property type="entry name" value="rSAM"/>
</dbReference>
<reference evidence="12 13" key="1">
    <citation type="submission" date="2016-10" db="EMBL/GenBank/DDBJ databases">
        <authorList>
            <person name="de Groot N.N."/>
        </authorList>
    </citation>
    <scope>NUCLEOTIDE SEQUENCE [LARGE SCALE GENOMIC DNA]</scope>
    <source>
        <strain evidence="12 13">CGMCC 1.9157</strain>
    </source>
</reference>
<evidence type="ECO:0000256" key="5">
    <source>
        <dbReference type="ARBA" id="ARBA00022691"/>
    </source>
</evidence>
<dbReference type="InterPro" id="IPR019939">
    <property type="entry name" value="CofG_family"/>
</dbReference>
<evidence type="ECO:0000256" key="10">
    <source>
        <dbReference type="ARBA" id="ARBA00048974"/>
    </source>
</evidence>
<organism evidence="12 13">
    <name type="scientific">Cohaesibacter marisflavi</name>
    <dbReference type="NCBI Taxonomy" id="655353"/>
    <lineage>
        <taxon>Bacteria</taxon>
        <taxon>Pseudomonadati</taxon>
        <taxon>Pseudomonadota</taxon>
        <taxon>Alphaproteobacteria</taxon>
        <taxon>Hyphomicrobiales</taxon>
        <taxon>Cohaesibacteraceae</taxon>
    </lineage>
</organism>
<dbReference type="CDD" id="cd01335">
    <property type="entry name" value="Radical_SAM"/>
    <property type="match status" value="1"/>
</dbReference>
<keyword evidence="9" id="KW-0456">Lyase</keyword>
<evidence type="ECO:0000313" key="13">
    <source>
        <dbReference type="Proteomes" id="UP000199236"/>
    </source>
</evidence>
<dbReference type="Pfam" id="PF04055">
    <property type="entry name" value="Radical_SAM"/>
    <property type="match status" value="1"/>
</dbReference>
<keyword evidence="13" id="KW-1185">Reference proteome</keyword>
<comment type="pathway">
    <text evidence="2">Cofactor biosynthesis; coenzyme F0 biosynthesis.</text>
</comment>
<evidence type="ECO:0000256" key="3">
    <source>
        <dbReference type="ARBA" id="ARBA00012126"/>
    </source>
</evidence>
<dbReference type="InterPro" id="IPR013785">
    <property type="entry name" value="Aldolase_TIM"/>
</dbReference>
<dbReference type="GO" id="GO:0051539">
    <property type="term" value="F:4 iron, 4 sulfur cluster binding"/>
    <property type="evidence" value="ECO:0007669"/>
    <property type="project" value="UniProtKB-KW"/>
</dbReference>
<dbReference type="SFLD" id="SFLDS00029">
    <property type="entry name" value="Radical_SAM"/>
    <property type="match status" value="1"/>
</dbReference>
<dbReference type="PROSITE" id="PS51918">
    <property type="entry name" value="RADICAL_SAM"/>
    <property type="match status" value="1"/>
</dbReference>
<dbReference type="UniPathway" id="UPA00072"/>
<sequence>MLVQSERNSRSHEVYGALSTGTRELYDEARYLQKADLESLMARACVIREARWGRTVTYSRKAFVPLTNMCRDTCAYCTFVKHPDHPDANIMSPEQVLATARKGEAQGCKELLFSLGEKPELRYERARAALSLLGYDSMTDYLADMCALVLEETTMLPHVNAGTLSDEELEKLRPVSASMGMMLETISRRLTQKGEAHYACPDKVPLQRLRTLERAGERKVPFTTGLLIGIGETWEERIEALHAINESHKRHGHIQEVIIQNFQTKPDIAMAHHKEPSLEDMLRTIAAARLILSPDISLQAPPNLSARHIAYLDAGINDWGGISPVTIDFINPQHVWPQIDVLAESCKSAGFALKERLPIYPDYLKRGSAFLSPQLQDRVAAMAARDGLAQEQRHLMQGE</sequence>
<dbReference type="SMART" id="SM00729">
    <property type="entry name" value="Elp3"/>
    <property type="match status" value="1"/>
</dbReference>
<comment type="catalytic activity">
    <reaction evidence="10">
        <text>5-amino-5-(4-hydroxybenzyl)-6-(D-ribitylimino)-5,6-dihydrouracil + S-adenosyl-L-methionine = 7,8-didemethyl-8-hydroxy-5-deazariboflavin + 5'-deoxyadenosine + L-methionine + NH4(+) + H(+)</text>
        <dbReference type="Rhea" id="RHEA:55204"/>
        <dbReference type="ChEBI" id="CHEBI:15378"/>
        <dbReference type="ChEBI" id="CHEBI:17319"/>
        <dbReference type="ChEBI" id="CHEBI:28938"/>
        <dbReference type="ChEBI" id="CHEBI:57844"/>
        <dbReference type="ChEBI" id="CHEBI:59789"/>
        <dbReference type="ChEBI" id="CHEBI:59904"/>
        <dbReference type="ChEBI" id="CHEBI:85936"/>
        <dbReference type="EC" id="4.3.1.32"/>
    </reaction>
</comment>
<evidence type="ECO:0000256" key="7">
    <source>
        <dbReference type="ARBA" id="ARBA00023004"/>
    </source>
</evidence>
<evidence type="ECO:0000256" key="6">
    <source>
        <dbReference type="ARBA" id="ARBA00022723"/>
    </source>
</evidence>
<dbReference type="SUPFAM" id="SSF102114">
    <property type="entry name" value="Radical SAM enzymes"/>
    <property type="match status" value="1"/>
</dbReference>
<keyword evidence="5" id="KW-0949">S-adenosyl-L-methionine</keyword>
<dbReference type="SFLD" id="SFLDF00294">
    <property type="entry name" value="7_8-didemethyl-8-hydroxy-5-dea"/>
    <property type="match status" value="1"/>
</dbReference>
<keyword evidence="4" id="KW-0004">4Fe-4S</keyword>
<accession>A0A1I5ALG6</accession>
<dbReference type="InterPro" id="IPR034405">
    <property type="entry name" value="F420"/>
</dbReference>
<proteinExistence type="inferred from homology"/>
<name>A0A1I5ALG6_9HYPH</name>
<dbReference type="HAMAP" id="MF_01611">
    <property type="entry name" value="FO_synth_sub1"/>
    <property type="match status" value="1"/>
</dbReference>
<dbReference type="EC" id="4.3.1.32" evidence="3"/>
<keyword evidence="8" id="KW-0411">Iron-sulfur</keyword>
<dbReference type="InterPro" id="IPR006638">
    <property type="entry name" value="Elp3/MiaA/NifB-like_rSAM"/>
</dbReference>
<keyword evidence="6" id="KW-0479">Metal-binding</keyword>
<dbReference type="STRING" id="655353.SAMN04488056_101535"/>
<evidence type="ECO:0000313" key="12">
    <source>
        <dbReference type="EMBL" id="SFN63283.1"/>
    </source>
</evidence>
<dbReference type="NCBIfam" id="TIGR03550">
    <property type="entry name" value="F420_cofG"/>
    <property type="match status" value="1"/>
</dbReference>
<dbReference type="Gene3D" id="3.20.20.70">
    <property type="entry name" value="Aldolase class I"/>
    <property type="match status" value="1"/>
</dbReference>
<dbReference type="GO" id="GO:0046872">
    <property type="term" value="F:metal ion binding"/>
    <property type="evidence" value="ECO:0007669"/>
    <property type="project" value="UniProtKB-KW"/>
</dbReference>
<protein>
    <recommendedName>
        <fullName evidence="3">7,8-didemethyl-8-hydroxy-5-deazariboflavin synthase</fullName>
        <ecNumber evidence="3">4.3.1.32</ecNumber>
    </recommendedName>
</protein>
<dbReference type="GO" id="GO:0044689">
    <property type="term" value="F:7,8-didemethyl-8-hydroxy-5-deazariboflavin synthase activity"/>
    <property type="evidence" value="ECO:0007669"/>
    <property type="project" value="UniProtKB-EC"/>
</dbReference>
<dbReference type="PANTHER" id="PTHR43076">
    <property type="entry name" value="FO SYNTHASE (COFH)"/>
    <property type="match status" value="1"/>
</dbReference>
<evidence type="ECO:0000256" key="2">
    <source>
        <dbReference type="ARBA" id="ARBA00004712"/>
    </source>
</evidence>